<dbReference type="InterPro" id="IPR045676">
    <property type="entry name" value="DUF6194"/>
</dbReference>
<evidence type="ECO:0000313" key="2">
    <source>
        <dbReference type="EMBL" id="SCL17681.1"/>
    </source>
</evidence>
<dbReference type="Proteomes" id="UP000198959">
    <property type="component" value="Unassembled WGS sequence"/>
</dbReference>
<sequence>MFTAGPDNGAPEVAWGDRFIYHDPEGDLPADRKFPFATIVVTDYPGFDTASDLDRDGVFRVNVAVGREVFAELFGHPPAAHGEHHTEYDYAALDRIVPHPVYATQGWASVLNPGEETAERTRSLLAGAHARAAARSRRRAG</sequence>
<name>A0A1C6RKH8_9ACTN</name>
<reference evidence="3" key="1">
    <citation type="submission" date="2016-06" db="EMBL/GenBank/DDBJ databases">
        <authorList>
            <person name="Varghese N."/>
            <person name="Submissions Spin"/>
        </authorList>
    </citation>
    <scope>NUCLEOTIDE SEQUENCE [LARGE SCALE GENOMIC DNA]</scope>
    <source>
        <strain evidence="3">DSM 43817</strain>
    </source>
</reference>
<dbReference type="Pfam" id="PF19694">
    <property type="entry name" value="DUF6194"/>
    <property type="match status" value="1"/>
</dbReference>
<keyword evidence="3" id="KW-1185">Reference proteome</keyword>
<protein>
    <recommendedName>
        <fullName evidence="1">DUF6194 domain-containing protein</fullName>
    </recommendedName>
</protein>
<evidence type="ECO:0000313" key="3">
    <source>
        <dbReference type="Proteomes" id="UP000198959"/>
    </source>
</evidence>
<proteinExistence type="predicted"/>
<feature type="domain" description="DUF6194" evidence="1">
    <location>
        <begin position="13"/>
        <end position="140"/>
    </location>
</feature>
<dbReference type="EMBL" id="FMHW01000002">
    <property type="protein sequence ID" value="SCL17681.1"/>
    <property type="molecule type" value="Genomic_DNA"/>
</dbReference>
<accession>A0A1C6RKH8</accession>
<dbReference type="STRING" id="145854.GA0074692_0227"/>
<organism evidence="2 3">
    <name type="scientific">Micromonospora pallida</name>
    <dbReference type="NCBI Taxonomy" id="145854"/>
    <lineage>
        <taxon>Bacteria</taxon>
        <taxon>Bacillati</taxon>
        <taxon>Actinomycetota</taxon>
        <taxon>Actinomycetes</taxon>
        <taxon>Micromonosporales</taxon>
        <taxon>Micromonosporaceae</taxon>
        <taxon>Micromonospora</taxon>
    </lineage>
</organism>
<dbReference type="AlphaFoldDB" id="A0A1C6RKH8"/>
<gene>
    <name evidence="2" type="ORF">GA0074692_0227</name>
</gene>
<evidence type="ECO:0000259" key="1">
    <source>
        <dbReference type="Pfam" id="PF19694"/>
    </source>
</evidence>